<accession>A0ABP0X3W4</accession>
<evidence type="ECO:0000313" key="2">
    <source>
        <dbReference type="EMBL" id="CAK9273015.1"/>
    </source>
</evidence>
<gene>
    <name evidence="2" type="ORF">CSSPJE1EN1_LOCUS18493</name>
</gene>
<sequence length="174" mass="19698">MLCGYGGNPMFNRVRLVGWVGTQLRMWPRKADDCRDPRWHTRRISGSSRLNTSLAPSSVSSSARHHPRPNPRPDSAPNPRPDPSHVYCPGVEMRSERERKRKGEDDGDAGLQTPEVHKDAEDERGAGLRDCIEVGLERRCGWSHTGSINVGEEMGMPRLYRSRGKNKMDQVQRL</sequence>
<dbReference type="Proteomes" id="UP001497444">
    <property type="component" value="Chromosome 5"/>
</dbReference>
<evidence type="ECO:0000313" key="3">
    <source>
        <dbReference type="Proteomes" id="UP001497444"/>
    </source>
</evidence>
<feature type="region of interest" description="Disordered" evidence="1">
    <location>
        <begin position="30"/>
        <end position="123"/>
    </location>
</feature>
<reference evidence="2" key="1">
    <citation type="submission" date="2024-02" db="EMBL/GenBank/DDBJ databases">
        <authorList>
            <consortium name="ELIXIR-Norway"/>
            <consortium name="Elixir Norway"/>
        </authorList>
    </citation>
    <scope>NUCLEOTIDE SEQUENCE</scope>
</reference>
<name>A0ABP0X3W4_9BRYO</name>
<dbReference type="EMBL" id="OZ020100">
    <property type="protein sequence ID" value="CAK9273015.1"/>
    <property type="molecule type" value="Genomic_DNA"/>
</dbReference>
<keyword evidence="3" id="KW-1185">Reference proteome</keyword>
<organism evidence="2 3">
    <name type="scientific">Sphagnum jensenii</name>
    <dbReference type="NCBI Taxonomy" id="128206"/>
    <lineage>
        <taxon>Eukaryota</taxon>
        <taxon>Viridiplantae</taxon>
        <taxon>Streptophyta</taxon>
        <taxon>Embryophyta</taxon>
        <taxon>Bryophyta</taxon>
        <taxon>Sphagnophytina</taxon>
        <taxon>Sphagnopsida</taxon>
        <taxon>Sphagnales</taxon>
        <taxon>Sphagnaceae</taxon>
        <taxon>Sphagnum</taxon>
    </lineage>
</organism>
<feature type="compositionally biased region" description="Pro residues" evidence="1">
    <location>
        <begin position="70"/>
        <end position="81"/>
    </location>
</feature>
<feature type="compositionally biased region" description="Basic and acidic residues" evidence="1">
    <location>
        <begin position="93"/>
        <end position="104"/>
    </location>
</feature>
<protein>
    <submittedName>
        <fullName evidence="2">Uncharacterized protein</fullName>
    </submittedName>
</protein>
<feature type="compositionally biased region" description="Low complexity" evidence="1">
    <location>
        <begin position="53"/>
        <end position="62"/>
    </location>
</feature>
<feature type="compositionally biased region" description="Basic and acidic residues" evidence="1">
    <location>
        <begin position="30"/>
        <end position="39"/>
    </location>
</feature>
<proteinExistence type="predicted"/>
<evidence type="ECO:0000256" key="1">
    <source>
        <dbReference type="SAM" id="MobiDB-lite"/>
    </source>
</evidence>